<dbReference type="PANTHER" id="PTHR33744">
    <property type="entry name" value="CARBOHYDRATE DIACID REGULATOR"/>
    <property type="match status" value="1"/>
</dbReference>
<evidence type="ECO:0000313" key="3">
    <source>
        <dbReference type="EMBL" id="NKX54732.1"/>
    </source>
</evidence>
<dbReference type="InterPro" id="IPR012914">
    <property type="entry name" value="PucR_dom"/>
</dbReference>
<evidence type="ECO:0000259" key="2">
    <source>
        <dbReference type="Pfam" id="PF13556"/>
    </source>
</evidence>
<dbReference type="InterPro" id="IPR025736">
    <property type="entry name" value="PucR_C-HTH_dom"/>
</dbReference>
<dbReference type="AlphaFoldDB" id="A0A7X6HCR2"/>
<dbReference type="EMBL" id="JAAZSQ010000007">
    <property type="protein sequence ID" value="NKX54732.1"/>
    <property type="molecule type" value="Genomic_DNA"/>
</dbReference>
<name>A0A7X6HCR2_9MICC</name>
<dbReference type="InterPro" id="IPR042070">
    <property type="entry name" value="PucR_C-HTH_sf"/>
</dbReference>
<sequence>MITVEQILGIPRLMLELRVGGNLQAPVRWAAVSELLDPTAYLTGGEILLTTGINAPRDRAAWDTYVGRLAGRGVVALGFAVELFHPDVPEDLLAAAEQARLPVFAVPEATPFLDIIKAVANEQVAQERSAAESMLATQRALTKAATEPDGRAGVIRRLASLIADSQVAIFGPDGEPVLRTDDGGMDAAAVAGLIRRIRPARMRGSVSDSGPAGSTVIHPLGLRSIPHSYLAVVSPHPLDGAARGAITTSVALLSLHTERLTEQALIHRKIRAGALALALNGDLRSCNALISIAGETRWRSAAQRVRVLRAGGTPEQLEEASRLLEGLIRQPRRRLLMGAVEPAGEGTAFLQLLVEDSPARIEQVVGLLQTCGAQTGVGGRKPFAEAGASDVEAREALARAGGSVHTVHWDTLVSAGIARLLPEDTARAYAAELLGPLQAADSPAARLLQTLQAFLAHNGNRRRTAEELDIHRNTLIQRLGLIEQCLGRSLEEPQLRADLWIALRILQGLGHSGGHS</sequence>
<dbReference type="PANTHER" id="PTHR33744:SF1">
    <property type="entry name" value="DNA-BINDING TRANSCRIPTIONAL ACTIVATOR ADER"/>
    <property type="match status" value="1"/>
</dbReference>
<keyword evidence="4" id="KW-1185">Reference proteome</keyword>
<organism evidence="3 4">
    <name type="scientific">Arthrobacter mobilis</name>
    <dbReference type="NCBI Taxonomy" id="2724944"/>
    <lineage>
        <taxon>Bacteria</taxon>
        <taxon>Bacillati</taxon>
        <taxon>Actinomycetota</taxon>
        <taxon>Actinomycetes</taxon>
        <taxon>Micrococcales</taxon>
        <taxon>Micrococcaceae</taxon>
        <taxon>Arthrobacter</taxon>
    </lineage>
</organism>
<protein>
    <submittedName>
        <fullName evidence="3">PucR family transcriptional regulator</fullName>
    </submittedName>
</protein>
<evidence type="ECO:0000313" key="4">
    <source>
        <dbReference type="Proteomes" id="UP000544090"/>
    </source>
</evidence>
<proteinExistence type="predicted"/>
<evidence type="ECO:0000259" key="1">
    <source>
        <dbReference type="Pfam" id="PF07905"/>
    </source>
</evidence>
<comment type="caution">
    <text evidence="3">The sequence shown here is derived from an EMBL/GenBank/DDBJ whole genome shotgun (WGS) entry which is preliminary data.</text>
</comment>
<gene>
    <name evidence="3" type="ORF">HGG74_09310</name>
</gene>
<reference evidence="3 4" key="1">
    <citation type="submission" date="2020-04" db="EMBL/GenBank/DDBJ databases">
        <title>Arthrobacter sp. nov.</title>
        <authorList>
            <person name="Liu S."/>
        </authorList>
    </citation>
    <scope>NUCLEOTIDE SEQUENCE [LARGE SCALE GENOMIC DNA]</scope>
    <source>
        <strain evidence="3 4">E918</strain>
    </source>
</reference>
<dbReference type="Pfam" id="PF07905">
    <property type="entry name" value="PucR"/>
    <property type="match status" value="1"/>
</dbReference>
<feature type="domain" description="Purine catabolism PurC-like" evidence="1">
    <location>
        <begin position="11"/>
        <end position="121"/>
    </location>
</feature>
<dbReference type="InterPro" id="IPR051448">
    <property type="entry name" value="CdaR-like_regulators"/>
</dbReference>
<accession>A0A7X6HCR2</accession>
<dbReference type="RefSeq" id="WP_168486078.1">
    <property type="nucleotide sequence ID" value="NZ_JAAZSQ010000007.1"/>
</dbReference>
<dbReference type="Gene3D" id="1.10.10.2840">
    <property type="entry name" value="PucR C-terminal helix-turn-helix domain"/>
    <property type="match status" value="1"/>
</dbReference>
<dbReference type="Pfam" id="PF13556">
    <property type="entry name" value="HTH_30"/>
    <property type="match status" value="1"/>
</dbReference>
<feature type="domain" description="PucR C-terminal helix-turn-helix" evidence="2">
    <location>
        <begin position="447"/>
        <end position="505"/>
    </location>
</feature>
<dbReference type="Proteomes" id="UP000544090">
    <property type="component" value="Unassembled WGS sequence"/>
</dbReference>